<evidence type="ECO:0000313" key="2">
    <source>
        <dbReference type="EMBL" id="GAA2432621.1"/>
    </source>
</evidence>
<keyword evidence="3" id="KW-1185">Reference proteome</keyword>
<comment type="caution">
    <text evidence="2">The sequence shown here is derived from an EMBL/GenBank/DDBJ whole genome shotgun (WGS) entry which is preliminary data.</text>
</comment>
<gene>
    <name evidence="2" type="ORF">GCM10010191_53320</name>
</gene>
<name>A0ABP5WPA5_9ACTN</name>
<dbReference type="EMBL" id="BAAARW010000020">
    <property type="protein sequence ID" value="GAA2432621.1"/>
    <property type="molecule type" value="Genomic_DNA"/>
</dbReference>
<dbReference type="Proteomes" id="UP001501231">
    <property type="component" value="Unassembled WGS sequence"/>
</dbReference>
<feature type="domain" description="Glyoxalase-like" evidence="1">
    <location>
        <begin position="8"/>
        <end position="118"/>
    </location>
</feature>
<sequence>MSVRIVNVTFDCEDVAAAARFWSAALGRPLDPEPTDFFASIGLTEKDRPAGTPGLFFILVPEKKTVKNRTHLDLHSGGDRETEIARLIGLGAKRIADRDEFGHSWTVMNDPEGNEFCIS</sequence>
<dbReference type="PANTHER" id="PTHR35908">
    <property type="entry name" value="HYPOTHETICAL FUSION PROTEIN"/>
    <property type="match status" value="1"/>
</dbReference>
<protein>
    <submittedName>
        <fullName evidence="2">VOC family protein</fullName>
    </submittedName>
</protein>
<reference evidence="3" key="1">
    <citation type="journal article" date="2019" name="Int. J. Syst. Evol. Microbiol.">
        <title>The Global Catalogue of Microorganisms (GCM) 10K type strain sequencing project: providing services to taxonomists for standard genome sequencing and annotation.</title>
        <authorList>
            <consortium name="The Broad Institute Genomics Platform"/>
            <consortium name="The Broad Institute Genome Sequencing Center for Infectious Disease"/>
            <person name="Wu L."/>
            <person name="Ma J."/>
        </authorList>
    </citation>
    <scope>NUCLEOTIDE SEQUENCE [LARGE SCALE GENOMIC DNA]</scope>
    <source>
        <strain evidence="3">JCM 3325</strain>
    </source>
</reference>
<evidence type="ECO:0000313" key="3">
    <source>
        <dbReference type="Proteomes" id="UP001501231"/>
    </source>
</evidence>
<dbReference type="RefSeq" id="WP_344592477.1">
    <property type="nucleotide sequence ID" value="NZ_BAAARW010000020.1"/>
</dbReference>
<dbReference type="InterPro" id="IPR029068">
    <property type="entry name" value="Glyas_Bleomycin-R_OHBP_Dase"/>
</dbReference>
<organism evidence="2 3">
    <name type="scientific">Actinomadura vinacea</name>
    <dbReference type="NCBI Taxonomy" id="115336"/>
    <lineage>
        <taxon>Bacteria</taxon>
        <taxon>Bacillati</taxon>
        <taxon>Actinomycetota</taxon>
        <taxon>Actinomycetes</taxon>
        <taxon>Streptosporangiales</taxon>
        <taxon>Thermomonosporaceae</taxon>
        <taxon>Actinomadura</taxon>
    </lineage>
</organism>
<dbReference type="PANTHER" id="PTHR35908:SF1">
    <property type="entry name" value="CONSERVED PROTEIN"/>
    <property type="match status" value="1"/>
</dbReference>
<dbReference type="Pfam" id="PF18029">
    <property type="entry name" value="Glyoxalase_6"/>
    <property type="match status" value="1"/>
</dbReference>
<dbReference type="SUPFAM" id="SSF54593">
    <property type="entry name" value="Glyoxalase/Bleomycin resistance protein/Dihydroxybiphenyl dioxygenase"/>
    <property type="match status" value="1"/>
</dbReference>
<dbReference type="Gene3D" id="3.10.180.10">
    <property type="entry name" value="2,3-Dihydroxybiphenyl 1,2-Dioxygenase, domain 1"/>
    <property type="match status" value="1"/>
</dbReference>
<dbReference type="InterPro" id="IPR041581">
    <property type="entry name" value="Glyoxalase_6"/>
</dbReference>
<proteinExistence type="predicted"/>
<accession>A0ABP5WPA5</accession>
<evidence type="ECO:0000259" key="1">
    <source>
        <dbReference type="Pfam" id="PF18029"/>
    </source>
</evidence>